<dbReference type="Pfam" id="PF20193">
    <property type="entry name" value="DUF6556"/>
    <property type="match status" value="1"/>
</dbReference>
<feature type="region of interest" description="Disordered" evidence="1">
    <location>
        <begin position="47"/>
        <end position="142"/>
    </location>
</feature>
<keyword evidence="2" id="KW-0472">Membrane</keyword>
<reference evidence="3" key="1">
    <citation type="submission" date="2019-04" db="EMBL/GenBank/DDBJ databases">
        <authorList>
            <consortium name="Pathogen Informatics"/>
        </authorList>
    </citation>
    <scope>NUCLEOTIDE SEQUENCE</scope>
    <source>
        <strain evidence="3">GPSC126</strain>
    </source>
</reference>
<evidence type="ECO:0000256" key="1">
    <source>
        <dbReference type="SAM" id="MobiDB-lite"/>
    </source>
</evidence>
<dbReference type="EMBL" id="CAATGD010000003">
    <property type="protein sequence ID" value="VNP26498.1"/>
    <property type="molecule type" value="Genomic_DNA"/>
</dbReference>
<evidence type="ECO:0000313" key="3">
    <source>
        <dbReference type="EMBL" id="VNP26498.1"/>
    </source>
</evidence>
<keyword evidence="2" id="KW-0812">Transmembrane</keyword>
<protein>
    <submittedName>
        <fullName evidence="3">Membrane protein</fullName>
    </submittedName>
</protein>
<sequence>MSNYRRTSKPKTEHIKKGFTVFQKTVATIASILGLITASITIMNALDNNKNIKKEPTTSQTTTIVKEIQKESPEENTSPTKETNTSQEKTQQEETPKSSVKEEKKEDQKTATQDSSTPASSKPATENEKQSNAPTSENKSNQ</sequence>
<keyword evidence="2" id="KW-1133">Transmembrane helix</keyword>
<organism evidence="3">
    <name type="scientific">Streptococcus pneumoniae</name>
    <dbReference type="NCBI Taxonomy" id="1313"/>
    <lineage>
        <taxon>Bacteria</taxon>
        <taxon>Bacillati</taxon>
        <taxon>Bacillota</taxon>
        <taxon>Bacilli</taxon>
        <taxon>Lactobacillales</taxon>
        <taxon>Streptococcaceae</taxon>
        <taxon>Streptococcus</taxon>
    </lineage>
</organism>
<accession>A0A4J1T095</accession>
<gene>
    <name evidence="3" type="ORF">SAMEA3353533_01240</name>
</gene>
<name>A0A4J1T095_STREE</name>
<dbReference type="AlphaFoldDB" id="A0A4J1T095"/>
<feature type="transmembrane region" description="Helical" evidence="2">
    <location>
        <begin position="21"/>
        <end position="46"/>
    </location>
</feature>
<feature type="compositionally biased region" description="Basic and acidic residues" evidence="1">
    <location>
        <begin position="90"/>
        <end position="109"/>
    </location>
</feature>
<evidence type="ECO:0000256" key="2">
    <source>
        <dbReference type="SAM" id="Phobius"/>
    </source>
</evidence>
<dbReference type="InterPro" id="IPR046686">
    <property type="entry name" value="DUF6556"/>
</dbReference>
<feature type="compositionally biased region" description="Polar residues" evidence="1">
    <location>
        <begin position="75"/>
        <end position="89"/>
    </location>
</feature>
<proteinExistence type="predicted"/>
<feature type="compositionally biased region" description="Polar residues" evidence="1">
    <location>
        <begin position="110"/>
        <end position="142"/>
    </location>
</feature>